<dbReference type="Proteomes" id="UP000289340">
    <property type="component" value="Chromosome 11"/>
</dbReference>
<sequence>MLGNFTTNLREVIFGTKLALLFPAVPLAVVADFYSFGRGPVTRTMSKRLQEDWARAAEEGPRILKNLRTHLLLEVASPLSLPSPFRCHSSSKKQRNPLMKKILGLQAPMELTSCGIKSIFI</sequence>
<gene>
    <name evidence="2" type="ORF">D0Y65_030587</name>
</gene>
<protein>
    <submittedName>
        <fullName evidence="2">Uncharacterized protein</fullName>
    </submittedName>
</protein>
<keyword evidence="1" id="KW-0812">Transmembrane</keyword>
<comment type="caution">
    <text evidence="2">The sequence shown here is derived from an EMBL/GenBank/DDBJ whole genome shotgun (WGS) entry which is preliminary data.</text>
</comment>
<keyword evidence="1" id="KW-0472">Membrane</keyword>
<evidence type="ECO:0000313" key="3">
    <source>
        <dbReference type="Proteomes" id="UP000289340"/>
    </source>
</evidence>
<evidence type="ECO:0000256" key="1">
    <source>
        <dbReference type="SAM" id="Phobius"/>
    </source>
</evidence>
<reference evidence="2 3" key="1">
    <citation type="submission" date="2018-09" db="EMBL/GenBank/DDBJ databases">
        <title>A high-quality reference genome of wild soybean provides a powerful tool to mine soybean genomes.</title>
        <authorList>
            <person name="Xie M."/>
            <person name="Chung C.Y.L."/>
            <person name="Li M.-W."/>
            <person name="Wong F.-L."/>
            <person name="Chan T.-F."/>
            <person name="Lam H.-M."/>
        </authorList>
    </citation>
    <scope>NUCLEOTIDE SEQUENCE [LARGE SCALE GENOMIC DNA]</scope>
    <source>
        <strain evidence="3">cv. W05</strain>
        <tissue evidence="2">Hypocotyl of etiolated seedlings</tissue>
    </source>
</reference>
<dbReference type="EMBL" id="QZWG01000011">
    <property type="protein sequence ID" value="RZB80912.1"/>
    <property type="molecule type" value="Genomic_DNA"/>
</dbReference>
<evidence type="ECO:0000313" key="2">
    <source>
        <dbReference type="EMBL" id="RZB80912.1"/>
    </source>
</evidence>
<feature type="transmembrane region" description="Helical" evidence="1">
    <location>
        <begin position="12"/>
        <end position="37"/>
    </location>
</feature>
<name>A0A445I4M0_GLYSO</name>
<keyword evidence="3" id="KW-1185">Reference proteome</keyword>
<proteinExistence type="predicted"/>
<organism evidence="2 3">
    <name type="scientific">Glycine soja</name>
    <name type="common">Wild soybean</name>
    <dbReference type="NCBI Taxonomy" id="3848"/>
    <lineage>
        <taxon>Eukaryota</taxon>
        <taxon>Viridiplantae</taxon>
        <taxon>Streptophyta</taxon>
        <taxon>Embryophyta</taxon>
        <taxon>Tracheophyta</taxon>
        <taxon>Spermatophyta</taxon>
        <taxon>Magnoliopsida</taxon>
        <taxon>eudicotyledons</taxon>
        <taxon>Gunneridae</taxon>
        <taxon>Pentapetalae</taxon>
        <taxon>rosids</taxon>
        <taxon>fabids</taxon>
        <taxon>Fabales</taxon>
        <taxon>Fabaceae</taxon>
        <taxon>Papilionoideae</taxon>
        <taxon>50 kb inversion clade</taxon>
        <taxon>NPAAA clade</taxon>
        <taxon>indigoferoid/millettioid clade</taxon>
        <taxon>Phaseoleae</taxon>
        <taxon>Glycine</taxon>
        <taxon>Glycine subgen. Soja</taxon>
    </lineage>
</organism>
<dbReference type="AlphaFoldDB" id="A0A445I4M0"/>
<keyword evidence="1" id="KW-1133">Transmembrane helix</keyword>
<accession>A0A445I4M0</accession>